<dbReference type="AlphaFoldDB" id="A0A919P6E7"/>
<proteinExistence type="predicted"/>
<dbReference type="CDD" id="cd00090">
    <property type="entry name" value="HTH_ARSR"/>
    <property type="match status" value="1"/>
</dbReference>
<organism evidence="3 4">
    <name type="scientific">Cellulomonas pakistanensis</name>
    <dbReference type="NCBI Taxonomy" id="992287"/>
    <lineage>
        <taxon>Bacteria</taxon>
        <taxon>Bacillati</taxon>
        <taxon>Actinomycetota</taxon>
        <taxon>Actinomycetes</taxon>
        <taxon>Micrococcales</taxon>
        <taxon>Cellulomonadaceae</taxon>
        <taxon>Cellulomonas</taxon>
    </lineage>
</organism>
<feature type="compositionally biased region" description="Basic and acidic residues" evidence="1">
    <location>
        <begin position="1"/>
        <end position="14"/>
    </location>
</feature>
<dbReference type="Gene3D" id="1.10.10.10">
    <property type="entry name" value="Winged helix-like DNA-binding domain superfamily/Winged helix DNA-binding domain"/>
    <property type="match status" value="1"/>
</dbReference>
<dbReference type="InterPro" id="IPR001845">
    <property type="entry name" value="HTH_ArsR_DNA-bd_dom"/>
</dbReference>
<dbReference type="Proteomes" id="UP000642125">
    <property type="component" value="Unassembled WGS sequence"/>
</dbReference>
<name>A0A919P6E7_9CELL</name>
<dbReference type="PROSITE" id="PS50987">
    <property type="entry name" value="HTH_ARSR_2"/>
    <property type="match status" value="1"/>
</dbReference>
<reference evidence="3" key="1">
    <citation type="submission" date="2021-01" db="EMBL/GenBank/DDBJ databases">
        <title>Whole genome shotgun sequence of Cellulomonas pakistanensis NBRC 110800.</title>
        <authorList>
            <person name="Komaki H."/>
            <person name="Tamura T."/>
        </authorList>
    </citation>
    <scope>NUCLEOTIDE SEQUENCE</scope>
    <source>
        <strain evidence="3">NBRC 110800</strain>
    </source>
</reference>
<evidence type="ECO:0000313" key="3">
    <source>
        <dbReference type="EMBL" id="GIG35189.1"/>
    </source>
</evidence>
<dbReference type="InterPro" id="IPR011991">
    <property type="entry name" value="ArsR-like_HTH"/>
</dbReference>
<sequence length="157" mass="17622">MHEGRERGEHESGGDHAGQSAVPPRTPGPCDPRHTRVTCNHMVVRQLDPAEVDRVFAALADATRRDIVTRVLRREASVSTLARSYEMSFAAVQKHVAVLERAHLVTKQRHGREQVVHPDVATIRAAARLLDHYEELWRGRIDRMSEVLGDTREGDAP</sequence>
<comment type="caution">
    <text evidence="3">The sequence shown here is derived from an EMBL/GenBank/DDBJ whole genome shotgun (WGS) entry which is preliminary data.</text>
</comment>
<evidence type="ECO:0000259" key="2">
    <source>
        <dbReference type="PROSITE" id="PS50987"/>
    </source>
</evidence>
<dbReference type="InterPro" id="IPR036388">
    <property type="entry name" value="WH-like_DNA-bd_sf"/>
</dbReference>
<evidence type="ECO:0000256" key="1">
    <source>
        <dbReference type="SAM" id="MobiDB-lite"/>
    </source>
</evidence>
<evidence type="ECO:0000313" key="4">
    <source>
        <dbReference type="Proteomes" id="UP000642125"/>
    </source>
</evidence>
<dbReference type="SMART" id="SM00418">
    <property type="entry name" value="HTH_ARSR"/>
    <property type="match status" value="1"/>
</dbReference>
<gene>
    <name evidence="3" type="ORF">Cpa01nite_05700</name>
</gene>
<accession>A0A919P6E7</accession>
<dbReference type="SUPFAM" id="SSF46785">
    <property type="entry name" value="Winged helix' DNA-binding domain"/>
    <property type="match status" value="1"/>
</dbReference>
<dbReference type="InterPro" id="IPR036390">
    <property type="entry name" value="WH_DNA-bd_sf"/>
</dbReference>
<dbReference type="EMBL" id="BONO01000003">
    <property type="protein sequence ID" value="GIG35189.1"/>
    <property type="molecule type" value="Genomic_DNA"/>
</dbReference>
<feature type="domain" description="HTH arsR-type" evidence="2">
    <location>
        <begin position="44"/>
        <end position="138"/>
    </location>
</feature>
<protein>
    <recommendedName>
        <fullName evidence="2">HTH arsR-type domain-containing protein</fullName>
    </recommendedName>
</protein>
<keyword evidence="4" id="KW-1185">Reference proteome</keyword>
<dbReference type="PANTHER" id="PTHR38600">
    <property type="entry name" value="TRANSCRIPTIONAL REGULATORY PROTEIN"/>
    <property type="match status" value="1"/>
</dbReference>
<dbReference type="PANTHER" id="PTHR38600:SF2">
    <property type="entry name" value="SLL0088 PROTEIN"/>
    <property type="match status" value="1"/>
</dbReference>
<dbReference type="GO" id="GO:0003700">
    <property type="term" value="F:DNA-binding transcription factor activity"/>
    <property type="evidence" value="ECO:0007669"/>
    <property type="project" value="InterPro"/>
</dbReference>
<feature type="region of interest" description="Disordered" evidence="1">
    <location>
        <begin position="1"/>
        <end position="34"/>
    </location>
</feature>